<name>A0A0M0JA86_9EUKA</name>
<organism evidence="3 4">
    <name type="scientific">Chrysochromulina tobinii</name>
    <dbReference type="NCBI Taxonomy" id="1460289"/>
    <lineage>
        <taxon>Eukaryota</taxon>
        <taxon>Haptista</taxon>
        <taxon>Haptophyta</taxon>
        <taxon>Prymnesiophyceae</taxon>
        <taxon>Prymnesiales</taxon>
        <taxon>Chrysochromulinaceae</taxon>
        <taxon>Chrysochromulina</taxon>
    </lineage>
</organism>
<dbReference type="GO" id="GO:0090110">
    <property type="term" value="P:COPII-coated vesicle cargo loading"/>
    <property type="evidence" value="ECO:0007669"/>
    <property type="project" value="TreeGrafter"/>
</dbReference>
<dbReference type="GO" id="GO:0015031">
    <property type="term" value="P:protein transport"/>
    <property type="evidence" value="ECO:0007669"/>
    <property type="project" value="UniProtKB-KW"/>
</dbReference>
<dbReference type="GO" id="GO:0030127">
    <property type="term" value="C:COPII vesicle coat"/>
    <property type="evidence" value="ECO:0007669"/>
    <property type="project" value="TreeGrafter"/>
</dbReference>
<comment type="caution">
    <text evidence="3">The sequence shown here is derived from an EMBL/GenBank/DDBJ whole genome shotgun (WGS) entry which is preliminary data.</text>
</comment>
<comment type="similarity">
    <text evidence="1">Belongs to the SEC23/SEC24 family. SEC23 subfamily.</text>
</comment>
<dbReference type="InterPro" id="IPR037364">
    <property type="entry name" value="Sec23"/>
</dbReference>
<dbReference type="AlphaFoldDB" id="A0A0M0JA86"/>
<dbReference type="EMBL" id="JWZX01003195">
    <property type="protein sequence ID" value="KOO23410.1"/>
    <property type="molecule type" value="Genomic_DNA"/>
</dbReference>
<proteinExistence type="inferred from homology"/>
<keyword evidence="1" id="KW-0479">Metal-binding</keyword>
<protein>
    <recommendedName>
        <fullName evidence="1">Protein transport protein SEC23</fullName>
    </recommendedName>
</protein>
<dbReference type="SUPFAM" id="SSF53300">
    <property type="entry name" value="vWA-like"/>
    <property type="match status" value="1"/>
</dbReference>
<keyword evidence="1" id="KW-0256">Endoplasmic reticulum</keyword>
<keyword evidence="1" id="KW-0968">Cytoplasmic vesicle</keyword>
<accession>A0A0M0JA86</accession>
<dbReference type="PANTHER" id="PTHR11141">
    <property type="entry name" value="PROTEIN TRANSPORT PROTEIN SEC23"/>
    <property type="match status" value="1"/>
</dbReference>
<evidence type="ECO:0000256" key="2">
    <source>
        <dbReference type="SAM" id="MobiDB-lite"/>
    </source>
</evidence>
<gene>
    <name evidence="3" type="ORF">Ctob_005197</name>
</gene>
<feature type="region of interest" description="Disordered" evidence="2">
    <location>
        <begin position="117"/>
        <end position="141"/>
    </location>
</feature>
<keyword evidence="1" id="KW-0862">Zinc</keyword>
<dbReference type="InterPro" id="IPR036465">
    <property type="entry name" value="vWFA_dom_sf"/>
</dbReference>
<evidence type="ECO:0000313" key="3">
    <source>
        <dbReference type="EMBL" id="KOO23410.1"/>
    </source>
</evidence>
<dbReference type="GO" id="GO:0070971">
    <property type="term" value="C:endoplasmic reticulum exit site"/>
    <property type="evidence" value="ECO:0007669"/>
    <property type="project" value="TreeGrafter"/>
</dbReference>
<keyword evidence="1" id="KW-0472">Membrane</keyword>
<sequence>MLAASVVVFFLVDETCDEGALRDLLVAARDALPLLPPDALVGLLSFGRAVSVYLLAQPASAADESSVESSPIEALTLPASDAPLPWELEALNARAAHALAPRHACYTRLLRALEALQPPPPPPTFARRPAHGSSASTTSAVSSAEPARGLLAAIDIAYALLWEAPKTASKTHVPSVVPSSTDRAAELSAVLSALDVEASALLSARLAAVEACNLEKSERTGNALARAVVARAKALAARYGVPRLRVHEGWLWNSTTVLGYDVAEAPLPELLRRLHEVALGPAAVRTGRGRAQDGAQEHVTAVDVAVDIDAVHAARIGLLTLPAKEAARHAAPLDLDGREAEDEEAVEHDADVERWCEALKIFGMREPAPG</sequence>
<comment type="function">
    <text evidence="1">Component of the coat protein complex II (COPII) which promotes the formation of transport vesicles from the endoplasmic reticulum (ER). The coat has two main functions, the physical deformation of the endoplasmic reticulum membrane into vesicles and the selection of cargo molecules.</text>
</comment>
<dbReference type="Gene3D" id="3.40.50.410">
    <property type="entry name" value="von Willebrand factor, type A domain"/>
    <property type="match status" value="1"/>
</dbReference>
<reference evidence="4" key="1">
    <citation type="journal article" date="2015" name="PLoS Genet.">
        <title>Genome Sequence and Transcriptome Analyses of Chrysochromulina tobin: Metabolic Tools for Enhanced Algal Fitness in the Prominent Order Prymnesiales (Haptophyceae).</title>
        <authorList>
            <person name="Hovde B.T."/>
            <person name="Deodato C.R."/>
            <person name="Hunsperger H.M."/>
            <person name="Ryken S.A."/>
            <person name="Yost W."/>
            <person name="Jha R.K."/>
            <person name="Patterson J."/>
            <person name="Monnat R.J. Jr."/>
            <person name="Barlow S.B."/>
            <person name="Starkenburg S.R."/>
            <person name="Cattolico R.A."/>
        </authorList>
    </citation>
    <scope>NUCLEOTIDE SEQUENCE</scope>
    <source>
        <strain evidence="4">CCMP291</strain>
    </source>
</reference>
<keyword evidence="1" id="KW-0931">ER-Golgi transport</keyword>
<comment type="subcellular location">
    <subcellularLocation>
        <location evidence="1">Cytoplasmic vesicle</location>
        <location evidence="1">COPII-coated vesicle membrane</location>
        <topology evidence="1">Peripheral membrane protein</topology>
        <orientation evidence="1">Cytoplasmic side</orientation>
    </subcellularLocation>
    <subcellularLocation>
        <location evidence="1">Endoplasmic reticulum membrane</location>
        <topology evidence="1">Peripheral membrane protein</topology>
        <orientation evidence="1">Cytoplasmic side</orientation>
    </subcellularLocation>
</comment>
<dbReference type="Proteomes" id="UP000037460">
    <property type="component" value="Unassembled WGS sequence"/>
</dbReference>
<keyword evidence="4" id="KW-1185">Reference proteome</keyword>
<dbReference type="GO" id="GO:0005789">
    <property type="term" value="C:endoplasmic reticulum membrane"/>
    <property type="evidence" value="ECO:0007669"/>
    <property type="project" value="UniProtKB-SubCell"/>
</dbReference>
<keyword evidence="1" id="KW-0963">Cytoplasm</keyword>
<keyword evidence="1" id="KW-0653">Protein transport</keyword>
<keyword evidence="1" id="KW-0813">Transport</keyword>
<evidence type="ECO:0000256" key="1">
    <source>
        <dbReference type="RuleBase" id="RU365030"/>
    </source>
</evidence>
<dbReference type="GO" id="GO:0046872">
    <property type="term" value="F:metal ion binding"/>
    <property type="evidence" value="ECO:0007669"/>
    <property type="project" value="UniProtKB-KW"/>
</dbReference>
<dbReference type="PANTHER" id="PTHR11141:SF6">
    <property type="entry name" value="PROTEIN TRANSPORT PROTEIN SEC23 A"/>
    <property type="match status" value="1"/>
</dbReference>
<dbReference type="GO" id="GO:0005096">
    <property type="term" value="F:GTPase activator activity"/>
    <property type="evidence" value="ECO:0007669"/>
    <property type="project" value="TreeGrafter"/>
</dbReference>
<evidence type="ECO:0000313" key="4">
    <source>
        <dbReference type="Proteomes" id="UP000037460"/>
    </source>
</evidence>